<dbReference type="InterPro" id="IPR051804">
    <property type="entry name" value="Carb_Metab_Reg_Kinase/Isom"/>
</dbReference>
<dbReference type="RefSeq" id="WP_374188367.1">
    <property type="nucleotide sequence ID" value="NZ_CP003923.1"/>
</dbReference>
<feature type="binding site" evidence="8">
    <location>
        <position position="136"/>
    </location>
    <ligand>
        <name>Zn(2+)</name>
        <dbReference type="ChEBI" id="CHEBI:29105"/>
    </ligand>
</feature>
<protein>
    <recommendedName>
        <fullName evidence="3 7">Mannose-6-phosphate isomerase</fullName>
        <ecNumber evidence="3 7">5.3.1.8</ecNumber>
    </recommendedName>
</protein>
<keyword evidence="5 7" id="KW-0862">Zinc</keyword>
<keyword evidence="4 7" id="KW-0479">Metal-binding</keyword>
<evidence type="ECO:0000256" key="6">
    <source>
        <dbReference type="ARBA" id="ARBA00023235"/>
    </source>
</evidence>
<feature type="active site" evidence="9">
    <location>
        <position position="213"/>
    </location>
</feature>
<dbReference type="Pfam" id="PF20511">
    <property type="entry name" value="PMI_typeI_cat"/>
    <property type="match status" value="1"/>
</dbReference>
<dbReference type="InterPro" id="IPR046457">
    <property type="entry name" value="PMI_typeI_cat"/>
</dbReference>
<evidence type="ECO:0000313" key="13">
    <source>
        <dbReference type="Proteomes" id="UP000027142"/>
    </source>
</evidence>
<name>A0A060LU54_9BACI</name>
<keyword evidence="6 7" id="KW-0413">Isomerase</keyword>
<dbReference type="InterPro" id="IPR011051">
    <property type="entry name" value="RmlC_Cupin_sf"/>
</dbReference>
<dbReference type="PATRIC" id="fig|1246626.3.peg.924"/>
<dbReference type="eggNOG" id="COG1482">
    <property type="taxonomic scope" value="Bacteria"/>
</dbReference>
<keyword evidence="13" id="KW-1185">Reference proteome</keyword>
<dbReference type="AlphaFoldDB" id="A0A060LU54"/>
<sequence length="337" mass="37511">MAKSKNMVVLKREMVEGVSELTTEPLFFSPVLQERIWGGQKLAQFGYDLPSLHTGECWGISAHPNGLSTVRNGHFKGKSLLELWENHEELFGGNTKGSFPLLVKLLDASADLSVQVHPNDAQAAELEENEAYGKTECWYVIEAEENAELIIGHTAQSKAEFNEKIEAGEWNELFNRIPIQSGDFFHVPSGTIHAIGAGTLILETQQSSDTTYRVYDFDRTDEKGNKRPLHLEKAKQVTRIPDQKAQTQTKTVRKDKGCTITELIASAYFTVYHGQITSHWNASIAADYLLLSVIKGSGELMVRDKSYPLKKGDHLLLPVNATTFEINGELDIIASHA</sequence>
<proteinExistence type="inferred from homology"/>
<feature type="binding site" evidence="8">
    <location>
        <position position="117"/>
    </location>
    <ligand>
        <name>Zn(2+)</name>
        <dbReference type="ChEBI" id="CHEBI:29105"/>
    </ligand>
</feature>
<evidence type="ECO:0000256" key="5">
    <source>
        <dbReference type="ARBA" id="ARBA00022833"/>
    </source>
</evidence>
<dbReference type="Pfam" id="PF21621">
    <property type="entry name" value="MPI_cupin_dom"/>
    <property type="match status" value="1"/>
</dbReference>
<dbReference type="EC" id="5.3.1.8" evidence="3 7"/>
<dbReference type="InterPro" id="IPR014710">
    <property type="entry name" value="RmlC-like_jellyroll"/>
</dbReference>
<comment type="similarity">
    <text evidence="2 7">Belongs to the mannose-6-phosphate isomerase type 1 family.</text>
</comment>
<dbReference type="NCBIfam" id="TIGR00218">
    <property type="entry name" value="manA"/>
    <property type="match status" value="1"/>
</dbReference>
<reference evidence="12 13" key="1">
    <citation type="journal article" date="2014" name="Gene">
        <title>A comparative genomic analysis of the alkalitolerant soil bacterium Bacillus lehensis G1.</title>
        <authorList>
            <person name="Noor Y.M."/>
            <person name="Samsulrizal N.H."/>
            <person name="Jema'on N.A."/>
            <person name="Low K.O."/>
            <person name="Ramli A.N."/>
            <person name="Alias N.I."/>
            <person name="Damis S.I."/>
            <person name="Fuzi S.F."/>
            <person name="Isa M.N."/>
            <person name="Murad A.M."/>
            <person name="Raih M.F."/>
            <person name="Bakar F.D."/>
            <person name="Najimudin N."/>
            <person name="Mahadi N.M."/>
            <person name="Illias R.M."/>
        </authorList>
    </citation>
    <scope>NUCLEOTIDE SEQUENCE [LARGE SCALE GENOMIC DNA]</scope>
    <source>
        <strain evidence="12 13">G1</strain>
    </source>
</reference>
<dbReference type="STRING" id="1246626.BleG1_0917"/>
<feature type="domain" description="Phosphomannose isomerase type I catalytic" evidence="10">
    <location>
        <begin position="28"/>
        <end position="129"/>
    </location>
</feature>
<organism evidence="12 13">
    <name type="scientific">Shouchella lehensis G1</name>
    <dbReference type="NCBI Taxonomy" id="1246626"/>
    <lineage>
        <taxon>Bacteria</taxon>
        <taxon>Bacillati</taxon>
        <taxon>Bacillota</taxon>
        <taxon>Bacilli</taxon>
        <taxon>Bacillales</taxon>
        <taxon>Bacillaceae</taxon>
        <taxon>Shouchella</taxon>
    </lineage>
</organism>
<dbReference type="PIRSF" id="PIRSF036894">
    <property type="entry name" value="PMI_Firm_short"/>
    <property type="match status" value="1"/>
</dbReference>
<comment type="cofactor">
    <cofactor evidence="8">
        <name>Zn(2+)</name>
        <dbReference type="ChEBI" id="CHEBI:29105"/>
    </cofactor>
    <text evidence="8">Binds 1 zinc ion per subunit.</text>
</comment>
<dbReference type="InterPro" id="IPR014628">
    <property type="entry name" value="Man6P_isomerase_Firm_short"/>
</dbReference>
<evidence type="ECO:0000256" key="4">
    <source>
        <dbReference type="ARBA" id="ARBA00022723"/>
    </source>
</evidence>
<dbReference type="HOGENOM" id="CLU_020529_0_0_9"/>
<evidence type="ECO:0000256" key="7">
    <source>
        <dbReference type="PIRNR" id="PIRNR036894"/>
    </source>
</evidence>
<evidence type="ECO:0000256" key="1">
    <source>
        <dbReference type="ARBA" id="ARBA00000757"/>
    </source>
</evidence>
<dbReference type="CDD" id="cd07010">
    <property type="entry name" value="cupin_PMI_type_I_N_bac"/>
    <property type="match status" value="1"/>
</dbReference>
<dbReference type="EMBL" id="CP003923">
    <property type="protein sequence ID" value="AIC93525.1"/>
    <property type="molecule type" value="Genomic_DNA"/>
</dbReference>
<evidence type="ECO:0000256" key="8">
    <source>
        <dbReference type="PIRSR" id="PIRSR036894-1"/>
    </source>
</evidence>
<dbReference type="Proteomes" id="UP000027142">
    <property type="component" value="Chromosome"/>
</dbReference>
<dbReference type="GO" id="GO:0008270">
    <property type="term" value="F:zinc ion binding"/>
    <property type="evidence" value="ECO:0007669"/>
    <property type="project" value="UniProtKB-UniRule"/>
</dbReference>
<evidence type="ECO:0000256" key="3">
    <source>
        <dbReference type="ARBA" id="ARBA00011956"/>
    </source>
</evidence>
<accession>A0A060LU54</accession>
<dbReference type="PANTHER" id="PTHR42742">
    <property type="entry name" value="TRANSCRIPTIONAL REPRESSOR MPRA"/>
    <property type="match status" value="1"/>
</dbReference>
<dbReference type="GO" id="GO:0004476">
    <property type="term" value="F:mannose-6-phosphate isomerase activity"/>
    <property type="evidence" value="ECO:0007669"/>
    <property type="project" value="UniProtKB-UniRule"/>
</dbReference>
<feature type="domain" description="Mannose-6-phosphate isomerase cupin" evidence="11">
    <location>
        <begin position="259"/>
        <end position="336"/>
    </location>
</feature>
<feature type="binding site" evidence="8">
    <location>
        <position position="193"/>
    </location>
    <ligand>
        <name>Zn(2+)</name>
        <dbReference type="ChEBI" id="CHEBI:29105"/>
    </ligand>
</feature>
<evidence type="ECO:0000256" key="9">
    <source>
        <dbReference type="PIRSR" id="PIRSR036894-2"/>
    </source>
</evidence>
<comment type="catalytic activity">
    <reaction evidence="1 7">
        <text>D-mannose 6-phosphate = D-fructose 6-phosphate</text>
        <dbReference type="Rhea" id="RHEA:12356"/>
        <dbReference type="ChEBI" id="CHEBI:58735"/>
        <dbReference type="ChEBI" id="CHEBI:61527"/>
        <dbReference type="EC" id="5.3.1.8"/>
    </reaction>
</comment>
<evidence type="ECO:0000259" key="10">
    <source>
        <dbReference type="Pfam" id="PF20511"/>
    </source>
</evidence>
<dbReference type="PANTHER" id="PTHR42742:SF3">
    <property type="entry name" value="FRUCTOKINASE"/>
    <property type="match status" value="1"/>
</dbReference>
<evidence type="ECO:0000313" key="12">
    <source>
        <dbReference type="EMBL" id="AIC93525.1"/>
    </source>
</evidence>
<evidence type="ECO:0000259" key="11">
    <source>
        <dbReference type="Pfam" id="PF21621"/>
    </source>
</evidence>
<dbReference type="Gene3D" id="2.60.120.10">
    <property type="entry name" value="Jelly Rolls"/>
    <property type="match status" value="2"/>
</dbReference>
<dbReference type="KEGG" id="ble:BleG1_0917"/>
<dbReference type="InterPro" id="IPR049071">
    <property type="entry name" value="MPI_cupin_dom"/>
</dbReference>
<dbReference type="SUPFAM" id="SSF51182">
    <property type="entry name" value="RmlC-like cupins"/>
    <property type="match status" value="1"/>
</dbReference>
<gene>
    <name evidence="12" type="ORF">BleG1_0917</name>
</gene>
<evidence type="ECO:0000256" key="2">
    <source>
        <dbReference type="ARBA" id="ARBA00010772"/>
    </source>
</evidence>
<dbReference type="GO" id="GO:0005975">
    <property type="term" value="P:carbohydrate metabolic process"/>
    <property type="evidence" value="ECO:0007669"/>
    <property type="project" value="UniProtKB-UniRule"/>
</dbReference>
<dbReference type="InterPro" id="IPR001250">
    <property type="entry name" value="Man6P_Isoase-1"/>
</dbReference>